<dbReference type="OrthoDB" id="1436292at2759"/>
<name>A0A6A4QJX0_LUPAL</name>
<evidence type="ECO:0000256" key="2">
    <source>
        <dbReference type="ARBA" id="ARBA00022737"/>
    </source>
</evidence>
<dbReference type="AlphaFoldDB" id="A0A6A4QJX0"/>
<keyword evidence="3" id="KW-0812">Transmembrane</keyword>
<evidence type="ECO:0000259" key="4">
    <source>
        <dbReference type="Pfam" id="PF00931"/>
    </source>
</evidence>
<feature type="transmembrane region" description="Helical" evidence="3">
    <location>
        <begin position="148"/>
        <end position="166"/>
    </location>
</feature>
<dbReference type="Pfam" id="PF00931">
    <property type="entry name" value="NB-ARC"/>
    <property type="match status" value="1"/>
</dbReference>
<keyword evidence="3" id="KW-1133">Transmembrane helix</keyword>
<reference evidence="7" key="1">
    <citation type="journal article" date="2020" name="Nat. Commun.">
        <title>Genome sequence of the cluster root forming white lupin.</title>
        <authorList>
            <person name="Hufnagel B."/>
            <person name="Marques A."/>
            <person name="Soriano A."/>
            <person name="Marques L."/>
            <person name="Divol F."/>
            <person name="Doumas P."/>
            <person name="Sallet E."/>
            <person name="Mancinotti D."/>
            <person name="Carrere S."/>
            <person name="Marande W."/>
            <person name="Arribat S."/>
            <person name="Keller J."/>
            <person name="Huneau C."/>
            <person name="Blein T."/>
            <person name="Aime D."/>
            <person name="Laguerre M."/>
            <person name="Taylor J."/>
            <person name="Schubert V."/>
            <person name="Nelson M."/>
            <person name="Geu-Flores F."/>
            <person name="Crespi M."/>
            <person name="Gallardo-Guerrero K."/>
            <person name="Delaux P.-M."/>
            <person name="Salse J."/>
            <person name="Berges H."/>
            <person name="Guyot R."/>
            <person name="Gouzy J."/>
            <person name="Peret B."/>
        </authorList>
    </citation>
    <scope>NUCLEOTIDE SEQUENCE [LARGE SCALE GENOMIC DNA]</scope>
    <source>
        <strain evidence="7">cv. Amiga</strain>
    </source>
</reference>
<dbReference type="Pfam" id="PF07725">
    <property type="entry name" value="LRR_3"/>
    <property type="match status" value="1"/>
</dbReference>
<feature type="transmembrane region" description="Helical" evidence="3">
    <location>
        <begin position="71"/>
        <end position="91"/>
    </location>
</feature>
<evidence type="ECO:0000259" key="5">
    <source>
        <dbReference type="Pfam" id="PF23282"/>
    </source>
</evidence>
<evidence type="ECO:0000313" key="7">
    <source>
        <dbReference type="Proteomes" id="UP000447434"/>
    </source>
</evidence>
<dbReference type="InterPro" id="IPR002182">
    <property type="entry name" value="NB-ARC"/>
</dbReference>
<evidence type="ECO:0000256" key="1">
    <source>
        <dbReference type="ARBA" id="ARBA00022614"/>
    </source>
</evidence>
<feature type="domain" description="Disease resistance protein Roq1-like winged-helix" evidence="5">
    <location>
        <begin position="439"/>
        <end position="507"/>
    </location>
</feature>
<proteinExistence type="predicted"/>
<comment type="caution">
    <text evidence="6">The sequence shown here is derived from an EMBL/GenBank/DDBJ whole genome shotgun (WGS) entry which is preliminary data.</text>
</comment>
<feature type="transmembrane region" description="Helical" evidence="3">
    <location>
        <begin position="45"/>
        <end position="65"/>
    </location>
</feature>
<dbReference type="PRINTS" id="PR00364">
    <property type="entry name" value="DISEASERSIST"/>
</dbReference>
<dbReference type="Pfam" id="PF23282">
    <property type="entry name" value="WHD_ROQ1"/>
    <property type="match status" value="1"/>
</dbReference>
<gene>
    <name evidence="6" type="ORF">Lalb_Chr05g0220931</name>
</gene>
<feature type="domain" description="NB-ARC" evidence="4">
    <location>
        <begin position="202"/>
        <end position="374"/>
    </location>
</feature>
<evidence type="ECO:0000256" key="3">
    <source>
        <dbReference type="SAM" id="Phobius"/>
    </source>
</evidence>
<dbReference type="SUPFAM" id="SSF46785">
    <property type="entry name" value="Winged helix' DNA-binding domain"/>
    <property type="match status" value="1"/>
</dbReference>
<dbReference type="GO" id="GO:0043531">
    <property type="term" value="F:ADP binding"/>
    <property type="evidence" value="ECO:0007669"/>
    <property type="project" value="InterPro"/>
</dbReference>
<keyword evidence="6" id="KW-0238">DNA-binding</keyword>
<dbReference type="EMBL" id="WOCE01000005">
    <property type="protein sequence ID" value="KAE9613769.1"/>
    <property type="molecule type" value="Genomic_DNA"/>
</dbReference>
<dbReference type="InterPro" id="IPR036390">
    <property type="entry name" value="WH_DNA-bd_sf"/>
</dbReference>
<feature type="transmembrane region" description="Helical" evidence="3">
    <location>
        <begin position="103"/>
        <end position="122"/>
    </location>
</feature>
<evidence type="ECO:0000313" key="6">
    <source>
        <dbReference type="EMBL" id="KAE9613769.1"/>
    </source>
</evidence>
<organism evidence="6 7">
    <name type="scientific">Lupinus albus</name>
    <name type="common">White lupine</name>
    <name type="synonym">Lupinus termis</name>
    <dbReference type="NCBI Taxonomy" id="3870"/>
    <lineage>
        <taxon>Eukaryota</taxon>
        <taxon>Viridiplantae</taxon>
        <taxon>Streptophyta</taxon>
        <taxon>Embryophyta</taxon>
        <taxon>Tracheophyta</taxon>
        <taxon>Spermatophyta</taxon>
        <taxon>Magnoliopsida</taxon>
        <taxon>eudicotyledons</taxon>
        <taxon>Gunneridae</taxon>
        <taxon>Pentapetalae</taxon>
        <taxon>rosids</taxon>
        <taxon>fabids</taxon>
        <taxon>Fabales</taxon>
        <taxon>Fabaceae</taxon>
        <taxon>Papilionoideae</taxon>
        <taxon>50 kb inversion clade</taxon>
        <taxon>genistoids sensu lato</taxon>
        <taxon>core genistoids</taxon>
        <taxon>Genisteae</taxon>
        <taxon>Lupinus</taxon>
    </lineage>
</organism>
<dbReference type="Gene3D" id="3.80.10.10">
    <property type="entry name" value="Ribonuclease Inhibitor"/>
    <property type="match status" value="1"/>
</dbReference>
<dbReference type="PANTHER" id="PTHR11017">
    <property type="entry name" value="LEUCINE-RICH REPEAT-CONTAINING PROTEIN"/>
    <property type="match status" value="1"/>
</dbReference>
<keyword evidence="2" id="KW-0677">Repeat</keyword>
<dbReference type="Proteomes" id="UP000447434">
    <property type="component" value="Chromosome 5"/>
</dbReference>
<dbReference type="InterPro" id="IPR042197">
    <property type="entry name" value="Apaf_helical"/>
</dbReference>
<dbReference type="GO" id="GO:0003677">
    <property type="term" value="F:DNA binding"/>
    <property type="evidence" value="ECO:0007669"/>
    <property type="project" value="UniProtKB-KW"/>
</dbReference>
<dbReference type="PANTHER" id="PTHR11017:SF512">
    <property type="entry name" value="ADP-RIBOSYL CYCLASE_CYCLIC ADP-RIBOSE HYDROLASE"/>
    <property type="match status" value="1"/>
</dbReference>
<dbReference type="InterPro" id="IPR044974">
    <property type="entry name" value="Disease_R_plants"/>
</dbReference>
<dbReference type="SUPFAM" id="SSF52540">
    <property type="entry name" value="P-loop containing nucleoside triphosphate hydrolases"/>
    <property type="match status" value="1"/>
</dbReference>
<dbReference type="GO" id="GO:0006952">
    <property type="term" value="P:defense response"/>
    <property type="evidence" value="ECO:0007669"/>
    <property type="project" value="InterPro"/>
</dbReference>
<protein>
    <submittedName>
        <fullName evidence="6">Putative winged helix-turn-helix DNA-binding domain, leucine-rich repeat domain, L</fullName>
    </submittedName>
</protein>
<dbReference type="InterPro" id="IPR027417">
    <property type="entry name" value="P-loop_NTPase"/>
</dbReference>
<dbReference type="InterPro" id="IPR032675">
    <property type="entry name" value="LRR_dom_sf"/>
</dbReference>
<keyword evidence="3" id="KW-0472">Membrane</keyword>
<keyword evidence="7" id="KW-1185">Reference proteome</keyword>
<keyword evidence="1" id="KW-0433">Leucine-rich repeat</keyword>
<dbReference type="InterPro" id="IPR058192">
    <property type="entry name" value="WHD_ROQ1-like"/>
</dbReference>
<sequence>MAVPIQIELNVWIFVGFVSSIVGLLCYAFSSSFNHLFGEWNLFKIFLYVIFSFIVFFMTLVTKVWQRSNSILFKTHMAILLLLATSVYSVFYDKAVNQKPDAYILISCAAFAVMSLCLSKQTQFGCEVDLLNFFLGCLIVLLMKRNMWLFFVGAGFSYSLIIISSWTDITPQSENFELQDHLVIEMDSLRHRVPEMHGSLDKNCEEIKSLLRMESKEVQKLGIWGMGGIGKTTIANAVFDELLSQFDRICFLENVHDDLDRHGLNYVCSRLFSELLGRDVDIDIDASELVPSNVMSILGNTKILIVLDDVYSSELVEKLIGGRHDWLGAGSIVILTSRDRYVLTRARVDVIYEVKPMSFEDSLELFSLYAFNQTHPETEYEELSKTAVGYAKGIPLVLKVLGSSLHFKTKSGWESRLRMITNAEIQNVFKLIFNQLADAEREIFLDIACFFEGCDRDQVSRVLDACGFFADIGIKILLDKALITIDSHNCIKMHDFLQEMGRDIVYRESMDNPGRRSRLWNSQDVMDVLTSNKGTDAVESMFLDMTQIPNLHLSSYAFKKMSRLRLLAFDSINNLMIKNPVSIPDGLELPHNLRYLHWDEYPLNSLPSIRWENLVDLSMPHSNLKKLWDGAQNMPMLKKIYLPFSKLLIECPDLSGSPNLESISLLGCESLGQLHPSIFTLQKLEELIVSGCTSLSSICSKTCSPSLQRLHAVGCTNLLECSITTLGDQCKPHLYMKSEF</sequence>
<dbReference type="Gene3D" id="1.10.8.430">
    <property type="entry name" value="Helical domain of apoptotic protease-activating factors"/>
    <property type="match status" value="1"/>
</dbReference>
<dbReference type="Gene3D" id="3.40.50.300">
    <property type="entry name" value="P-loop containing nucleotide triphosphate hydrolases"/>
    <property type="match status" value="1"/>
</dbReference>
<feature type="transmembrane region" description="Helical" evidence="3">
    <location>
        <begin position="12"/>
        <end position="33"/>
    </location>
</feature>
<dbReference type="SUPFAM" id="SSF52058">
    <property type="entry name" value="L domain-like"/>
    <property type="match status" value="1"/>
</dbReference>
<accession>A0A6A4QJX0</accession>
<dbReference type="InterPro" id="IPR011713">
    <property type="entry name" value="Leu-rich_rpt_3"/>
</dbReference>